<evidence type="ECO:0008006" key="4">
    <source>
        <dbReference type="Google" id="ProtNLM"/>
    </source>
</evidence>
<dbReference type="AlphaFoldDB" id="A0A1I7H8I6"/>
<name>A0A1I7H8I6_9GAMM</name>
<dbReference type="STRING" id="351659.SAMN05421784_1124"/>
<dbReference type="Proteomes" id="UP000242496">
    <property type="component" value="Unassembled WGS sequence"/>
</dbReference>
<feature type="compositionally biased region" description="Basic and acidic residues" evidence="1">
    <location>
        <begin position="1"/>
        <end position="26"/>
    </location>
</feature>
<dbReference type="GO" id="GO:0008745">
    <property type="term" value="F:N-acetylmuramoyl-L-alanine amidase activity"/>
    <property type="evidence" value="ECO:0007669"/>
    <property type="project" value="InterPro"/>
</dbReference>
<evidence type="ECO:0000256" key="1">
    <source>
        <dbReference type="SAM" id="MobiDB-lite"/>
    </source>
</evidence>
<evidence type="ECO:0000313" key="3">
    <source>
        <dbReference type="Proteomes" id="UP000242496"/>
    </source>
</evidence>
<protein>
    <recommendedName>
        <fullName evidence="4">N-acetylmuramoyl-L-alanine amidase</fullName>
    </recommendedName>
</protein>
<dbReference type="SUPFAM" id="SSF55846">
    <property type="entry name" value="N-acetylmuramoyl-L-alanine amidase-like"/>
    <property type="match status" value="1"/>
</dbReference>
<organism evidence="2 3">
    <name type="scientific">Xenorhabdus koppenhoeferi</name>
    <dbReference type="NCBI Taxonomy" id="351659"/>
    <lineage>
        <taxon>Bacteria</taxon>
        <taxon>Pseudomonadati</taxon>
        <taxon>Pseudomonadota</taxon>
        <taxon>Gammaproteobacteria</taxon>
        <taxon>Enterobacterales</taxon>
        <taxon>Morganellaceae</taxon>
        <taxon>Xenorhabdus</taxon>
    </lineage>
</organism>
<keyword evidence="3" id="KW-1185">Reference proteome</keyword>
<evidence type="ECO:0000313" key="2">
    <source>
        <dbReference type="EMBL" id="SFU56786.1"/>
    </source>
</evidence>
<dbReference type="Gene3D" id="3.40.80.10">
    <property type="entry name" value="Peptidoglycan recognition protein-like"/>
    <property type="match status" value="1"/>
</dbReference>
<feature type="region of interest" description="Disordered" evidence="1">
    <location>
        <begin position="1"/>
        <end position="29"/>
    </location>
</feature>
<proteinExistence type="predicted"/>
<sequence length="79" mass="9415">MDGDNEDRSDRSELHSEFKAREENKAQIRGSYRSPQIMLISQYLDIRSNITGHSDIAPDRKTDPGHYFYWEHYKQLLKE</sequence>
<gene>
    <name evidence="2" type="ORF">SAMN05421784_1124</name>
</gene>
<dbReference type="GO" id="GO:0009253">
    <property type="term" value="P:peptidoglycan catabolic process"/>
    <property type="evidence" value="ECO:0007669"/>
    <property type="project" value="InterPro"/>
</dbReference>
<accession>A0A1I7H8I6</accession>
<dbReference type="EMBL" id="FPBJ01000012">
    <property type="protein sequence ID" value="SFU56786.1"/>
    <property type="molecule type" value="Genomic_DNA"/>
</dbReference>
<reference evidence="3" key="1">
    <citation type="submission" date="2016-10" db="EMBL/GenBank/DDBJ databases">
        <authorList>
            <person name="Varghese N."/>
            <person name="Submissions S."/>
        </authorList>
    </citation>
    <scope>NUCLEOTIDE SEQUENCE [LARGE SCALE GENOMIC DNA]</scope>
    <source>
        <strain evidence="3">DSM 18168</strain>
    </source>
</reference>
<dbReference type="InterPro" id="IPR036505">
    <property type="entry name" value="Amidase/PGRP_sf"/>
</dbReference>